<accession>A0A7X3G6A5</accession>
<feature type="transmembrane region" description="Helical" evidence="11">
    <location>
        <begin position="399"/>
        <end position="420"/>
    </location>
</feature>
<name>A0A7X3G6A5_9BURK</name>
<evidence type="ECO:0000313" key="14">
    <source>
        <dbReference type="Proteomes" id="UP000443353"/>
    </source>
</evidence>
<feature type="domain" description="CBS" evidence="12">
    <location>
        <begin position="450"/>
        <end position="506"/>
    </location>
</feature>
<dbReference type="InterPro" id="IPR001807">
    <property type="entry name" value="ClC"/>
</dbReference>
<feature type="transmembrane region" description="Helical" evidence="11">
    <location>
        <begin position="366"/>
        <end position="393"/>
    </location>
</feature>
<evidence type="ECO:0000256" key="2">
    <source>
        <dbReference type="ARBA" id="ARBA00022448"/>
    </source>
</evidence>
<dbReference type="PRINTS" id="PR00762">
    <property type="entry name" value="CLCHANNEL"/>
</dbReference>
<feature type="transmembrane region" description="Helical" evidence="11">
    <location>
        <begin position="67"/>
        <end position="88"/>
    </location>
</feature>
<evidence type="ECO:0000256" key="10">
    <source>
        <dbReference type="PROSITE-ProRule" id="PRU00703"/>
    </source>
</evidence>
<keyword evidence="9" id="KW-0407">Ion channel</keyword>
<evidence type="ECO:0000259" key="12">
    <source>
        <dbReference type="PROSITE" id="PS51371"/>
    </source>
</evidence>
<dbReference type="SUPFAM" id="SSF54631">
    <property type="entry name" value="CBS-domain pair"/>
    <property type="match status" value="1"/>
</dbReference>
<dbReference type="AlphaFoldDB" id="A0A7X3G6A5"/>
<feature type="transmembrane region" description="Helical" evidence="11">
    <location>
        <begin position="308"/>
        <end position="326"/>
    </location>
</feature>
<keyword evidence="6 11" id="KW-0472">Membrane</keyword>
<dbReference type="GO" id="GO:0005254">
    <property type="term" value="F:chloride channel activity"/>
    <property type="evidence" value="ECO:0007669"/>
    <property type="project" value="UniProtKB-KW"/>
</dbReference>
<dbReference type="InterPro" id="IPR014743">
    <property type="entry name" value="Cl-channel_core"/>
</dbReference>
<organism evidence="13 14">
    <name type="scientific">Massilia cellulosiltytica</name>
    <dbReference type="NCBI Taxonomy" id="2683234"/>
    <lineage>
        <taxon>Bacteria</taxon>
        <taxon>Pseudomonadati</taxon>
        <taxon>Pseudomonadota</taxon>
        <taxon>Betaproteobacteria</taxon>
        <taxon>Burkholderiales</taxon>
        <taxon>Oxalobacteraceae</taxon>
        <taxon>Telluria group</taxon>
        <taxon>Massilia</taxon>
    </lineage>
</organism>
<sequence>MNVSSPDRLRTRLALLLRANAILLWAALVGCAGALATLLFRDGLTLLQALLFGRSGSFVDIATALPWQARLLMPCAGGLLAGCVLVLARRHAGGARADYMEVVAVGDGKVPVQLTLVNSVSSLLSIASGGSIGREGSMIQLAAMSASVIGRIARFNTERLRLLVACGAAAGIAAAYNAPIASAFFVTEIILGAITMNSLGPIMVAAVVANITMRRLPGYHPTYEMPAFAPIANLEVVWFVALGVLAGLIAPAFLVALQRMRGLFAGSGLPLPLRLALGGLGVGAISIWVPQVWGNGYSVVNALLHQSWLWQAVLVVLVCKIAATLLTSGSGAIGGIFTPTLFVGAAVGHLFALVPQALTPETAAAPAAFVAVGMGALLAAATSAPLMAILMIFEMTLSYSLMLPLMLACVVAFGVARAVNGPSMYEITARRVADEQERERLRAIRMQELIRPADTVLPLDASIAQAAALFRQHPVKYVYLVDTAGRYRGVVALHDVAALYERDEASSRTCADIARPDALPVVTADMGLDDALRQFMRHFGERLPAVRSALDPELLGAVHKTDVLDAYVRLNRAPLGMQVEA</sequence>
<dbReference type="InterPro" id="IPR050368">
    <property type="entry name" value="ClC-type_chloride_channel"/>
</dbReference>
<reference evidence="13 14" key="1">
    <citation type="submission" date="2019-12" db="EMBL/GenBank/DDBJ databases">
        <authorList>
            <person name="Li C."/>
            <person name="Zhao J."/>
        </authorList>
    </citation>
    <scope>NUCLEOTIDE SEQUENCE [LARGE SCALE GENOMIC DNA]</scope>
    <source>
        <strain evidence="13 14">NEAU-DD11</strain>
    </source>
</reference>
<feature type="transmembrane region" description="Helical" evidence="11">
    <location>
        <begin position="160"/>
        <end position="177"/>
    </location>
</feature>
<gene>
    <name evidence="13" type="ORF">GPY61_30780</name>
</gene>
<keyword evidence="7" id="KW-0869">Chloride channel</keyword>
<feature type="transmembrane region" description="Helical" evidence="11">
    <location>
        <begin position="275"/>
        <end position="296"/>
    </location>
</feature>
<protein>
    <submittedName>
        <fullName evidence="13">ClcB-like voltage-gated chloride channel protein</fullName>
    </submittedName>
</protein>
<keyword evidence="8" id="KW-0868">Chloride</keyword>
<evidence type="ECO:0000313" key="13">
    <source>
        <dbReference type="EMBL" id="MVW64318.1"/>
    </source>
</evidence>
<evidence type="ECO:0000256" key="7">
    <source>
        <dbReference type="ARBA" id="ARBA00023173"/>
    </source>
</evidence>
<comment type="caution">
    <text evidence="13">The sequence shown here is derived from an EMBL/GenBank/DDBJ whole genome shotgun (WGS) entry which is preliminary data.</text>
</comment>
<dbReference type="Proteomes" id="UP000443353">
    <property type="component" value="Unassembled WGS sequence"/>
</dbReference>
<dbReference type="GO" id="GO:0034707">
    <property type="term" value="C:chloride channel complex"/>
    <property type="evidence" value="ECO:0007669"/>
    <property type="project" value="UniProtKB-KW"/>
</dbReference>
<evidence type="ECO:0000256" key="1">
    <source>
        <dbReference type="ARBA" id="ARBA00004141"/>
    </source>
</evidence>
<dbReference type="CDD" id="cd00400">
    <property type="entry name" value="Voltage_gated_ClC"/>
    <property type="match status" value="1"/>
</dbReference>
<feature type="domain" description="CBS" evidence="12">
    <location>
        <begin position="514"/>
        <end position="575"/>
    </location>
</feature>
<dbReference type="InterPro" id="IPR046342">
    <property type="entry name" value="CBS_dom_sf"/>
</dbReference>
<keyword evidence="2" id="KW-0813">Transport</keyword>
<evidence type="ECO:0000256" key="11">
    <source>
        <dbReference type="SAM" id="Phobius"/>
    </source>
</evidence>
<dbReference type="Gene3D" id="1.10.3080.10">
    <property type="entry name" value="Clc chloride channel"/>
    <property type="match status" value="1"/>
</dbReference>
<dbReference type="Gene3D" id="3.10.580.10">
    <property type="entry name" value="CBS-domain"/>
    <property type="match status" value="1"/>
</dbReference>
<evidence type="ECO:0000256" key="9">
    <source>
        <dbReference type="ARBA" id="ARBA00023303"/>
    </source>
</evidence>
<proteinExistence type="predicted"/>
<dbReference type="PANTHER" id="PTHR43427">
    <property type="entry name" value="CHLORIDE CHANNEL PROTEIN CLC-E"/>
    <property type="match status" value="1"/>
</dbReference>
<dbReference type="PANTHER" id="PTHR43427:SF6">
    <property type="entry name" value="CHLORIDE CHANNEL PROTEIN CLC-E"/>
    <property type="match status" value="1"/>
</dbReference>
<dbReference type="NCBIfam" id="NF002505">
    <property type="entry name" value="PRK01862.1"/>
    <property type="match status" value="1"/>
</dbReference>
<keyword evidence="5" id="KW-0406">Ion transport</keyword>
<evidence type="ECO:0000256" key="3">
    <source>
        <dbReference type="ARBA" id="ARBA00022692"/>
    </source>
</evidence>
<keyword evidence="14" id="KW-1185">Reference proteome</keyword>
<dbReference type="SUPFAM" id="SSF81340">
    <property type="entry name" value="Clc chloride channel"/>
    <property type="match status" value="1"/>
</dbReference>
<keyword evidence="10" id="KW-0129">CBS domain</keyword>
<feature type="transmembrane region" description="Helical" evidence="11">
    <location>
        <begin position="332"/>
        <end position="354"/>
    </location>
</feature>
<dbReference type="CDD" id="cd02205">
    <property type="entry name" value="CBS_pair_SF"/>
    <property type="match status" value="1"/>
</dbReference>
<evidence type="ECO:0000256" key="8">
    <source>
        <dbReference type="ARBA" id="ARBA00023214"/>
    </source>
</evidence>
<dbReference type="GO" id="GO:0005886">
    <property type="term" value="C:plasma membrane"/>
    <property type="evidence" value="ECO:0007669"/>
    <property type="project" value="TreeGrafter"/>
</dbReference>
<evidence type="ECO:0000256" key="5">
    <source>
        <dbReference type="ARBA" id="ARBA00023065"/>
    </source>
</evidence>
<keyword evidence="3 11" id="KW-0812">Transmembrane</keyword>
<dbReference type="RefSeq" id="WP_160410804.1">
    <property type="nucleotide sequence ID" value="NZ_WSES01000013.1"/>
</dbReference>
<dbReference type="EMBL" id="WSES01000013">
    <property type="protein sequence ID" value="MVW64318.1"/>
    <property type="molecule type" value="Genomic_DNA"/>
</dbReference>
<feature type="transmembrane region" description="Helical" evidence="11">
    <location>
        <begin position="21"/>
        <end position="40"/>
    </location>
</feature>
<keyword evidence="4 11" id="KW-1133">Transmembrane helix</keyword>
<evidence type="ECO:0000256" key="6">
    <source>
        <dbReference type="ARBA" id="ARBA00023136"/>
    </source>
</evidence>
<feature type="transmembrane region" description="Helical" evidence="11">
    <location>
        <begin position="232"/>
        <end position="255"/>
    </location>
</feature>
<evidence type="ECO:0000256" key="4">
    <source>
        <dbReference type="ARBA" id="ARBA00022989"/>
    </source>
</evidence>
<comment type="subcellular location">
    <subcellularLocation>
        <location evidence="1">Membrane</location>
        <topology evidence="1">Multi-pass membrane protein</topology>
    </subcellularLocation>
</comment>
<feature type="transmembrane region" description="Helical" evidence="11">
    <location>
        <begin position="189"/>
        <end position="211"/>
    </location>
</feature>
<dbReference type="PROSITE" id="PS51371">
    <property type="entry name" value="CBS"/>
    <property type="match status" value="2"/>
</dbReference>
<dbReference type="Pfam" id="PF00654">
    <property type="entry name" value="Voltage_CLC"/>
    <property type="match status" value="1"/>
</dbReference>
<dbReference type="Pfam" id="PF00571">
    <property type="entry name" value="CBS"/>
    <property type="match status" value="2"/>
</dbReference>
<dbReference type="InterPro" id="IPR000644">
    <property type="entry name" value="CBS_dom"/>
</dbReference>